<dbReference type="PANTHER" id="PTHR45990:SF1">
    <property type="entry name" value="DNA REPAIR PROTEIN REV1"/>
    <property type="match status" value="1"/>
</dbReference>
<dbReference type="SUPFAM" id="SSF56672">
    <property type="entry name" value="DNA/RNA polymerases"/>
    <property type="match status" value="1"/>
</dbReference>
<dbReference type="InterPro" id="IPR001126">
    <property type="entry name" value="UmuC"/>
</dbReference>
<dbReference type="GO" id="GO:0070987">
    <property type="term" value="P:error-free translesion synthesis"/>
    <property type="evidence" value="ECO:0007669"/>
    <property type="project" value="TreeGrafter"/>
</dbReference>
<dbReference type="GO" id="GO:0017125">
    <property type="term" value="F:deoxycytidyl transferase activity"/>
    <property type="evidence" value="ECO:0007669"/>
    <property type="project" value="TreeGrafter"/>
</dbReference>
<dbReference type="FunFam" id="3.40.1170.60:FF:000004">
    <property type="entry name" value="DNA repair protein REV1"/>
    <property type="match status" value="1"/>
</dbReference>
<keyword evidence="8" id="KW-0227">DNA damage</keyword>
<keyword evidence="10" id="KW-0238">DNA-binding</keyword>
<evidence type="ECO:0000256" key="13">
    <source>
        <dbReference type="PIRSR" id="PIRSR036573-2"/>
    </source>
</evidence>
<name>A0A0V0IWW1_SOLCH</name>
<evidence type="ECO:0000256" key="8">
    <source>
        <dbReference type="ARBA" id="ARBA00022763"/>
    </source>
</evidence>
<feature type="binding site" evidence="13">
    <location>
        <position position="6"/>
    </location>
    <ligand>
        <name>Mg(2+)</name>
        <dbReference type="ChEBI" id="CHEBI:18420"/>
        <label>1</label>
    </ligand>
</feature>
<comment type="cofactor">
    <cofactor evidence="13">
        <name>Mg(2+)</name>
        <dbReference type="ChEBI" id="CHEBI:18420"/>
    </cofactor>
    <text evidence="13">Binds 2 magnesium ions.</text>
</comment>
<evidence type="ECO:0000256" key="4">
    <source>
        <dbReference type="ARBA" id="ARBA00022634"/>
    </source>
</evidence>
<dbReference type="Gene3D" id="3.40.1170.60">
    <property type="match status" value="1"/>
</dbReference>
<dbReference type="PROSITE" id="PS50173">
    <property type="entry name" value="UMUC"/>
    <property type="match status" value="1"/>
</dbReference>
<sequence>MIIHVDMDCFFVSVVIRNRPELKDKPVAICHSDNPRGTAEISSANYPARGYGVKAGMFVRDAKSCCPHLVILSYDFEAYEEVADRFYNILHKYCNKVQAVSCDEAFLDATDSGVEDIQTFVSVIREEILDATGCTASAGIAGNMLMARLATRIAKPDGQCYISAEKVEEHLCELPVKALPGIGHVLEEKLNRRQITTCGQLRMISKETLQKDFGSKTGSMLWNYSRGIDDRLVGMIQESKSIGADVNWGVRFKDLKDVQHFLLNLCKEVSLRLLGCGVIGRKFTLKIKKRKGDAGEPVKYLGCGVCDNLSHSVTVPLATDSVDVLERIVSQLFTTSHVDVEDIRGMGLQVSKLETADSSKQGKERYSIRSWLTAPSTKTNNQNRSSSHEKANSKNSVDERQAQLQGDSSIPFIEMTAASPSGTAGTLPPMNELDIGVIESLPLEVFSEINDMYNGKLAHFINEKRSKGVSGKENISSVCPAAPGEAFAAHEYNEEEIQVVSYPNKLFADMKSETLSDASVPNMDVVINAPVSGGISLMPSSLSQVDSSVFQELPEELRTDILELLPAHRNTDASLDASLVCANNQNCSPSISSIDLWVGNPPEWIDIFKARNCQILCVLAEMYQRAGAKKQLSSVLQRTMSQIYILPDVGTDGWNEAVSCICELIKQYLKLKISTDIEEVYICSCLLRRLTARSKVFVEVYNNLLPHFQASVSENYGGSFYIASVTE</sequence>
<dbReference type="Pfam" id="PF00817">
    <property type="entry name" value="IMS"/>
    <property type="match status" value="1"/>
</dbReference>
<dbReference type="FunFam" id="3.30.70.270:FF:000019">
    <property type="entry name" value="DNA repair protein REV1"/>
    <property type="match status" value="1"/>
</dbReference>
<evidence type="ECO:0000256" key="1">
    <source>
        <dbReference type="ARBA" id="ARBA00004123"/>
    </source>
</evidence>
<keyword evidence="11" id="KW-0234">DNA repair</keyword>
<accession>A0A0V0IWW1</accession>
<evidence type="ECO:0000256" key="7">
    <source>
        <dbReference type="ARBA" id="ARBA00022723"/>
    </source>
</evidence>
<reference evidence="16" key="1">
    <citation type="submission" date="2015-12" db="EMBL/GenBank/DDBJ databases">
        <title>Gene expression during late stages of embryo sac development: a critical building block for successful pollen-pistil interactions.</title>
        <authorList>
            <person name="Liu Y."/>
            <person name="Joly V."/>
            <person name="Sabar M."/>
            <person name="Matton D.P."/>
        </authorList>
    </citation>
    <scope>NUCLEOTIDE SEQUENCE</scope>
</reference>
<comment type="similarity">
    <text evidence="2">Belongs to the DNA polymerase type-Y family.</text>
</comment>
<dbReference type="AlphaFoldDB" id="A0A0V0IWW1"/>
<dbReference type="InterPro" id="IPR043128">
    <property type="entry name" value="Rev_trsase/Diguanyl_cyclase"/>
</dbReference>
<dbReference type="GO" id="GO:0042276">
    <property type="term" value="P:error-prone translesion synthesis"/>
    <property type="evidence" value="ECO:0007669"/>
    <property type="project" value="InterPro"/>
</dbReference>
<feature type="compositionally biased region" description="Polar residues" evidence="14">
    <location>
        <begin position="373"/>
        <end position="385"/>
    </location>
</feature>
<keyword evidence="5" id="KW-0808">Transferase</keyword>
<dbReference type="EMBL" id="GEDG01001390">
    <property type="protein sequence ID" value="JAP36996.1"/>
    <property type="molecule type" value="Transcribed_RNA"/>
</dbReference>
<dbReference type="GO" id="GO:0006281">
    <property type="term" value="P:DNA repair"/>
    <property type="evidence" value="ECO:0007669"/>
    <property type="project" value="UniProtKB-KW"/>
</dbReference>
<protein>
    <recommendedName>
        <fullName evidence="3">DNA repair protein REV1</fullName>
    </recommendedName>
</protein>
<evidence type="ECO:0000256" key="12">
    <source>
        <dbReference type="ARBA" id="ARBA00023242"/>
    </source>
</evidence>
<feature type="binding site" evidence="13">
    <location>
        <position position="104"/>
    </location>
    <ligand>
        <name>Mg(2+)</name>
        <dbReference type="ChEBI" id="CHEBI:18420"/>
        <label>1</label>
    </ligand>
</feature>
<evidence type="ECO:0000256" key="14">
    <source>
        <dbReference type="SAM" id="MobiDB-lite"/>
    </source>
</evidence>
<dbReference type="Pfam" id="PF21999">
    <property type="entry name" value="IMS_HHH_1"/>
    <property type="match status" value="1"/>
</dbReference>
<feature type="compositionally biased region" description="Basic and acidic residues" evidence="14">
    <location>
        <begin position="386"/>
        <end position="401"/>
    </location>
</feature>
<dbReference type="InterPro" id="IPR043502">
    <property type="entry name" value="DNA/RNA_pol_sf"/>
</dbReference>
<keyword evidence="6" id="KW-0548">Nucleotidyltransferase</keyword>
<evidence type="ECO:0000259" key="15">
    <source>
        <dbReference type="PROSITE" id="PS50173"/>
    </source>
</evidence>
<evidence type="ECO:0000256" key="2">
    <source>
        <dbReference type="ARBA" id="ARBA00010945"/>
    </source>
</evidence>
<dbReference type="InterPro" id="IPR053848">
    <property type="entry name" value="IMS_HHH_1"/>
</dbReference>
<dbReference type="FunFam" id="3.30.1490.100:FF:000001">
    <property type="entry name" value="DNA repair protein REV1"/>
    <property type="match status" value="1"/>
</dbReference>
<dbReference type="EMBL" id="GEDG01001206">
    <property type="protein sequence ID" value="JAP37180.1"/>
    <property type="molecule type" value="Transcribed_RNA"/>
</dbReference>
<feature type="region of interest" description="Disordered" evidence="14">
    <location>
        <begin position="359"/>
        <end position="402"/>
    </location>
</feature>
<comment type="subcellular location">
    <subcellularLocation>
        <location evidence="1">Nucleus</location>
    </subcellularLocation>
</comment>
<dbReference type="PANTHER" id="PTHR45990">
    <property type="entry name" value="DNA REPAIR PROTEIN REV1"/>
    <property type="match status" value="1"/>
</dbReference>
<dbReference type="CDD" id="cd01701">
    <property type="entry name" value="PolY_Rev1"/>
    <property type="match status" value="1"/>
</dbReference>
<dbReference type="Gene3D" id="3.30.70.270">
    <property type="match status" value="1"/>
</dbReference>
<feature type="binding site" evidence="13">
    <location>
        <position position="103"/>
    </location>
    <ligand>
        <name>Mg(2+)</name>
        <dbReference type="ChEBI" id="CHEBI:18420"/>
        <label>1</label>
    </ligand>
</feature>
<keyword evidence="9 13" id="KW-0460">Magnesium</keyword>
<evidence type="ECO:0000256" key="3">
    <source>
        <dbReference type="ARBA" id="ARBA00020399"/>
    </source>
</evidence>
<evidence type="ECO:0000256" key="6">
    <source>
        <dbReference type="ARBA" id="ARBA00022695"/>
    </source>
</evidence>
<keyword evidence="7 13" id="KW-0479">Metal-binding</keyword>
<dbReference type="InterPro" id="IPR017961">
    <property type="entry name" value="DNA_pol_Y-fam_little_finger"/>
</dbReference>
<keyword evidence="12" id="KW-0539">Nucleus</keyword>
<evidence type="ECO:0000256" key="10">
    <source>
        <dbReference type="ARBA" id="ARBA00023125"/>
    </source>
</evidence>
<evidence type="ECO:0000313" key="16">
    <source>
        <dbReference type="EMBL" id="JAP36996.1"/>
    </source>
</evidence>
<feature type="domain" description="UmuC" evidence="15">
    <location>
        <begin position="2"/>
        <end position="183"/>
    </location>
</feature>
<dbReference type="Gene3D" id="3.30.1490.100">
    <property type="entry name" value="DNA polymerase, Y-family, little finger domain"/>
    <property type="match status" value="1"/>
</dbReference>
<dbReference type="GO" id="GO:0046872">
    <property type="term" value="F:metal ion binding"/>
    <property type="evidence" value="ECO:0007669"/>
    <property type="project" value="UniProtKB-KW"/>
</dbReference>
<dbReference type="GO" id="GO:0003684">
    <property type="term" value="F:damaged DNA binding"/>
    <property type="evidence" value="ECO:0007669"/>
    <property type="project" value="InterPro"/>
</dbReference>
<evidence type="ECO:0000256" key="5">
    <source>
        <dbReference type="ARBA" id="ARBA00022679"/>
    </source>
</evidence>
<keyword evidence="4" id="KW-0237">DNA synthesis</keyword>
<dbReference type="SUPFAM" id="SSF100879">
    <property type="entry name" value="Lesion bypass DNA polymerase (Y-family), little finger domain"/>
    <property type="match status" value="1"/>
</dbReference>
<organism evidence="16">
    <name type="scientific">Solanum chacoense</name>
    <name type="common">Chaco potato</name>
    <dbReference type="NCBI Taxonomy" id="4108"/>
    <lineage>
        <taxon>Eukaryota</taxon>
        <taxon>Viridiplantae</taxon>
        <taxon>Streptophyta</taxon>
        <taxon>Embryophyta</taxon>
        <taxon>Tracheophyta</taxon>
        <taxon>Spermatophyta</taxon>
        <taxon>Magnoliopsida</taxon>
        <taxon>eudicotyledons</taxon>
        <taxon>Gunneridae</taxon>
        <taxon>Pentapetalae</taxon>
        <taxon>asterids</taxon>
        <taxon>lamiids</taxon>
        <taxon>Solanales</taxon>
        <taxon>Solanaceae</taxon>
        <taxon>Solanoideae</taxon>
        <taxon>Solaneae</taxon>
        <taxon>Solanum</taxon>
    </lineage>
</organism>
<evidence type="ECO:0000256" key="11">
    <source>
        <dbReference type="ARBA" id="ARBA00023204"/>
    </source>
</evidence>
<evidence type="ECO:0000256" key="9">
    <source>
        <dbReference type="ARBA" id="ARBA00022842"/>
    </source>
</evidence>
<proteinExistence type="inferred from homology"/>
<dbReference type="GO" id="GO:0005634">
    <property type="term" value="C:nucleus"/>
    <property type="evidence" value="ECO:0007669"/>
    <property type="project" value="UniProtKB-SubCell"/>
</dbReference>
<dbReference type="Pfam" id="PF11799">
    <property type="entry name" value="IMS_C"/>
    <property type="match status" value="1"/>
</dbReference>
<dbReference type="InterPro" id="IPR036775">
    <property type="entry name" value="DNA_pol_Y-fam_lit_finger_sf"/>
</dbReference>
<dbReference type="Gene3D" id="1.10.150.20">
    <property type="entry name" value="5' to 3' exonuclease, C-terminal subdomain"/>
    <property type="match status" value="1"/>
</dbReference>
<dbReference type="GO" id="GO:0003887">
    <property type="term" value="F:DNA-directed DNA polymerase activity"/>
    <property type="evidence" value="ECO:0007669"/>
    <property type="project" value="InterPro"/>
</dbReference>